<dbReference type="OrthoDB" id="3181706at2"/>
<feature type="transmembrane region" description="Helical" evidence="8">
    <location>
        <begin position="191"/>
        <end position="224"/>
    </location>
</feature>
<dbReference type="InterPro" id="IPR011606">
    <property type="entry name" value="Brnchd-chn_aa_trnsp_permease"/>
</dbReference>
<dbReference type="GO" id="GO:1903785">
    <property type="term" value="P:L-valine transmembrane transport"/>
    <property type="evidence" value="ECO:0007669"/>
    <property type="project" value="TreeGrafter"/>
</dbReference>
<keyword evidence="5 8" id="KW-0812">Transmembrane</keyword>
<evidence type="ECO:0000256" key="6">
    <source>
        <dbReference type="ARBA" id="ARBA00022989"/>
    </source>
</evidence>
<evidence type="ECO:0000313" key="10">
    <source>
        <dbReference type="Proteomes" id="UP000004594"/>
    </source>
</evidence>
<feature type="transmembrane region" description="Helical" evidence="8">
    <location>
        <begin position="75"/>
        <end position="93"/>
    </location>
</feature>
<evidence type="ECO:0000256" key="3">
    <source>
        <dbReference type="ARBA" id="ARBA00022448"/>
    </source>
</evidence>
<dbReference type="PANTHER" id="PTHR34979:SF1">
    <property type="entry name" value="INNER MEMBRANE PROTEIN YGAZ"/>
    <property type="match status" value="1"/>
</dbReference>
<evidence type="ECO:0000256" key="5">
    <source>
        <dbReference type="ARBA" id="ARBA00022692"/>
    </source>
</evidence>
<evidence type="ECO:0000313" key="9">
    <source>
        <dbReference type="EMBL" id="EFR42748.1"/>
    </source>
</evidence>
<protein>
    <submittedName>
        <fullName evidence="9">Putative azaleucine resistance protein AzlC</fullName>
    </submittedName>
</protein>
<feature type="transmembrane region" description="Helical" evidence="8">
    <location>
        <begin position="13"/>
        <end position="34"/>
    </location>
</feature>
<dbReference type="Proteomes" id="UP000004594">
    <property type="component" value="Unassembled WGS sequence"/>
</dbReference>
<dbReference type="eggNOG" id="COG1296">
    <property type="taxonomic scope" value="Bacteria"/>
</dbReference>
<evidence type="ECO:0000256" key="8">
    <source>
        <dbReference type="SAM" id="Phobius"/>
    </source>
</evidence>
<comment type="subcellular location">
    <subcellularLocation>
        <location evidence="1">Cell membrane</location>
        <topology evidence="1">Multi-pass membrane protein</topology>
    </subcellularLocation>
</comment>
<evidence type="ECO:0000256" key="1">
    <source>
        <dbReference type="ARBA" id="ARBA00004651"/>
    </source>
</evidence>
<keyword evidence="6 8" id="KW-1133">Transmembrane helix</keyword>
<gene>
    <name evidence="9" type="ORF">HMPREF9220_0551</name>
</gene>
<accession>E4L8Z5</accession>
<feature type="transmembrane region" description="Helical" evidence="8">
    <location>
        <begin position="132"/>
        <end position="154"/>
    </location>
</feature>
<dbReference type="PANTHER" id="PTHR34979">
    <property type="entry name" value="INNER MEMBRANE PROTEIN YGAZ"/>
    <property type="match status" value="1"/>
</dbReference>
<name>E4L8Z5_9FIRM</name>
<comment type="caution">
    <text evidence="9">The sequence shown here is derived from an EMBL/GenBank/DDBJ whole genome shotgun (WGS) entry which is preliminary data.</text>
</comment>
<dbReference type="AlphaFoldDB" id="E4L8Z5"/>
<reference evidence="9 10" key="1">
    <citation type="submission" date="2010-11" db="EMBL/GenBank/DDBJ databases">
        <authorList>
            <person name="Durkin A.S."/>
            <person name="Madupu R."/>
            <person name="Torralba M."/>
            <person name="Gillis M."/>
            <person name="Methe B."/>
            <person name="Sutton G."/>
            <person name="Nelson K.E."/>
        </authorList>
    </citation>
    <scope>NUCLEOTIDE SEQUENCE [LARGE SCALE GENOMIC DNA]</scope>
    <source>
        <strain evidence="9 10">UPII 345-E</strain>
    </source>
</reference>
<proteinExistence type="inferred from homology"/>
<organism evidence="9 10">
    <name type="scientific">Dialister micraerophilus UPII 345-E</name>
    <dbReference type="NCBI Taxonomy" id="910314"/>
    <lineage>
        <taxon>Bacteria</taxon>
        <taxon>Bacillati</taxon>
        <taxon>Bacillota</taxon>
        <taxon>Negativicutes</taxon>
        <taxon>Veillonellales</taxon>
        <taxon>Veillonellaceae</taxon>
        <taxon>Dialister</taxon>
    </lineage>
</organism>
<dbReference type="EMBL" id="AENT01000017">
    <property type="protein sequence ID" value="EFR42748.1"/>
    <property type="molecule type" value="Genomic_DNA"/>
</dbReference>
<dbReference type="RefSeq" id="WP_007554644.1">
    <property type="nucleotide sequence ID" value="NZ_AENT01000017.1"/>
</dbReference>
<comment type="similarity">
    <text evidence="2">Belongs to the AzlC family.</text>
</comment>
<evidence type="ECO:0000256" key="4">
    <source>
        <dbReference type="ARBA" id="ARBA00022475"/>
    </source>
</evidence>
<keyword evidence="7 8" id="KW-0472">Membrane</keyword>
<keyword evidence="3" id="KW-0813">Transport</keyword>
<feature type="transmembrane region" description="Helical" evidence="8">
    <location>
        <begin position="160"/>
        <end position="179"/>
    </location>
</feature>
<feature type="transmembrane region" description="Helical" evidence="8">
    <location>
        <begin position="46"/>
        <end position="69"/>
    </location>
</feature>
<evidence type="ECO:0000256" key="2">
    <source>
        <dbReference type="ARBA" id="ARBA00010735"/>
    </source>
</evidence>
<dbReference type="Pfam" id="PF03591">
    <property type="entry name" value="AzlC"/>
    <property type="match status" value="1"/>
</dbReference>
<sequence>MHKSAVFTAFEEAFPYTIPLFAGFWFVGISYGVYMHSMGFSFIYPTLMAAIIYGGSLEFVTVSMLLSSFAPLETALIAFIIQARHLFYGLSLLEKYRGTGRKKPFLLFWLSDEAFALNYSARIPKDVDRSWFYLWISLLLYIYWVSGAFLGGLLSNLITFNTNGLSFVIVTLFIVIFLNHMRNERSKLSSYMGLFVSAICLVIFGADSFTIPTMIALVALLTIFRKQIEKRYEK</sequence>
<dbReference type="GO" id="GO:0005886">
    <property type="term" value="C:plasma membrane"/>
    <property type="evidence" value="ECO:0007669"/>
    <property type="project" value="UniProtKB-SubCell"/>
</dbReference>
<keyword evidence="4" id="KW-1003">Cell membrane</keyword>
<evidence type="ECO:0000256" key="7">
    <source>
        <dbReference type="ARBA" id="ARBA00023136"/>
    </source>
</evidence>